<evidence type="ECO:0000313" key="2">
    <source>
        <dbReference type="Proteomes" id="UP001050691"/>
    </source>
</evidence>
<proteinExistence type="predicted"/>
<name>A0AAV5A5Y3_9AGAM</name>
<gene>
    <name evidence="1" type="ORF">Clacol_002275</name>
</gene>
<sequence length="361" mass="41472">MPSTEFSGTVFCSNYHLKVPFATSIYSRPTREQTLSALIDVNISLPVHNKLPRETLLLVNDEVHANPEYEDIRSTWTPVMNVSEYVHFDMGGLRLDVNTDSYTFLILEGPPSGKSGLHQHRLKHSISSADTLYRLRCLFPEVVVKSYGPDGYKQVWQVELQHNQSGIMLHFYEYKGGATLSMSMAYDDLESTGGGVDFSNGINLTRIISSSLLFYRLLCHYAWPYNNVNKTPPITSVWQANPEYEEIHLTWTPVTSVPDYEYLYMDDELRLEVNRDLYIFRWSDERKRGVHRHDLDESMSSTDMLYRLRCLSPEVIVESYGVDERPQVWQVSLQHNQSGIVLQFSDQEGGAQLMTGWMDGS</sequence>
<dbReference type="Proteomes" id="UP001050691">
    <property type="component" value="Unassembled WGS sequence"/>
</dbReference>
<accession>A0AAV5A5Y3</accession>
<reference evidence="1" key="1">
    <citation type="submission" date="2021-10" db="EMBL/GenBank/DDBJ databases">
        <title>De novo Genome Assembly of Clathrus columnatus (Basidiomycota, Fungi) Using Illumina and Nanopore Sequence Data.</title>
        <authorList>
            <person name="Ogiso-Tanaka E."/>
            <person name="Itagaki H."/>
            <person name="Hosoya T."/>
            <person name="Hosaka K."/>
        </authorList>
    </citation>
    <scope>NUCLEOTIDE SEQUENCE</scope>
    <source>
        <strain evidence="1">MO-923</strain>
    </source>
</reference>
<protein>
    <submittedName>
        <fullName evidence="1">Uncharacterized protein</fullName>
    </submittedName>
</protein>
<comment type="caution">
    <text evidence="1">The sequence shown here is derived from an EMBL/GenBank/DDBJ whole genome shotgun (WGS) entry which is preliminary data.</text>
</comment>
<dbReference type="AlphaFoldDB" id="A0AAV5A5Y3"/>
<keyword evidence="2" id="KW-1185">Reference proteome</keyword>
<evidence type="ECO:0000313" key="1">
    <source>
        <dbReference type="EMBL" id="GJJ08068.1"/>
    </source>
</evidence>
<dbReference type="EMBL" id="BPWL01000003">
    <property type="protein sequence ID" value="GJJ08068.1"/>
    <property type="molecule type" value="Genomic_DNA"/>
</dbReference>
<organism evidence="1 2">
    <name type="scientific">Clathrus columnatus</name>
    <dbReference type="NCBI Taxonomy" id="1419009"/>
    <lineage>
        <taxon>Eukaryota</taxon>
        <taxon>Fungi</taxon>
        <taxon>Dikarya</taxon>
        <taxon>Basidiomycota</taxon>
        <taxon>Agaricomycotina</taxon>
        <taxon>Agaricomycetes</taxon>
        <taxon>Phallomycetidae</taxon>
        <taxon>Phallales</taxon>
        <taxon>Clathraceae</taxon>
        <taxon>Clathrus</taxon>
    </lineage>
</organism>